<dbReference type="GO" id="GO:0006633">
    <property type="term" value="P:fatty acid biosynthetic process"/>
    <property type="evidence" value="ECO:0007669"/>
    <property type="project" value="UniProtKB-UniRule"/>
</dbReference>
<feature type="binding site" evidence="8">
    <location>
        <position position="8"/>
    </location>
    <ligand>
        <name>Mg(2+)</name>
        <dbReference type="ChEBI" id="CHEBI:18420"/>
    </ligand>
</feature>
<keyword evidence="4 8" id="KW-0276">Fatty acid metabolism</keyword>
<comment type="catalytic activity">
    <reaction evidence="8">
        <text>apo-[ACP] + CoA = holo-[ACP] + adenosine 3',5'-bisphosphate + H(+)</text>
        <dbReference type="Rhea" id="RHEA:12068"/>
        <dbReference type="Rhea" id="RHEA-COMP:9685"/>
        <dbReference type="Rhea" id="RHEA-COMP:9690"/>
        <dbReference type="ChEBI" id="CHEBI:15378"/>
        <dbReference type="ChEBI" id="CHEBI:29999"/>
        <dbReference type="ChEBI" id="CHEBI:57287"/>
        <dbReference type="ChEBI" id="CHEBI:58343"/>
        <dbReference type="ChEBI" id="CHEBI:64479"/>
        <dbReference type="EC" id="2.7.8.7"/>
    </reaction>
</comment>
<dbReference type="HAMAP" id="MF_00101">
    <property type="entry name" value="AcpS"/>
    <property type="match status" value="1"/>
</dbReference>
<evidence type="ECO:0000256" key="7">
    <source>
        <dbReference type="ARBA" id="ARBA00023160"/>
    </source>
</evidence>
<comment type="subcellular location">
    <subcellularLocation>
        <location evidence="8">Cytoplasm</location>
    </subcellularLocation>
</comment>
<feature type="domain" description="4'-phosphopantetheinyl transferase" evidence="9">
    <location>
        <begin position="4"/>
        <end position="98"/>
    </location>
</feature>
<dbReference type="SUPFAM" id="SSF56214">
    <property type="entry name" value="4'-phosphopantetheinyl transferase"/>
    <property type="match status" value="1"/>
</dbReference>
<evidence type="ECO:0000259" key="9">
    <source>
        <dbReference type="Pfam" id="PF01648"/>
    </source>
</evidence>
<dbReference type="EC" id="2.7.8.7" evidence="8"/>
<evidence type="ECO:0000256" key="1">
    <source>
        <dbReference type="ARBA" id="ARBA00022516"/>
    </source>
</evidence>
<keyword evidence="3 8" id="KW-0479">Metal-binding</keyword>
<dbReference type="NCBIfam" id="TIGR00556">
    <property type="entry name" value="pantethn_trn"/>
    <property type="match status" value="1"/>
</dbReference>
<organism evidence="10 11">
    <name type="scientific">Candidatus Lachnoclostridium stercorigallinarum</name>
    <dbReference type="NCBI Taxonomy" id="2838634"/>
    <lineage>
        <taxon>Bacteria</taxon>
        <taxon>Bacillati</taxon>
        <taxon>Bacillota</taxon>
        <taxon>Clostridia</taxon>
        <taxon>Lachnospirales</taxon>
        <taxon>Lachnospiraceae</taxon>
    </lineage>
</organism>
<dbReference type="Pfam" id="PF01648">
    <property type="entry name" value="ACPS"/>
    <property type="match status" value="1"/>
</dbReference>
<dbReference type="Gene3D" id="3.90.470.20">
    <property type="entry name" value="4'-phosphopantetheinyl transferase domain"/>
    <property type="match status" value="1"/>
</dbReference>
<protein>
    <recommendedName>
        <fullName evidence="8">Holo-[acyl-carrier-protein] synthase</fullName>
        <shortName evidence="8">Holo-ACP synthase</shortName>
        <ecNumber evidence="8">2.7.8.7</ecNumber>
    </recommendedName>
    <alternativeName>
        <fullName evidence="8">4'-phosphopantetheinyl transferase AcpS</fullName>
    </alternativeName>
</protein>
<dbReference type="GO" id="GO:0008897">
    <property type="term" value="F:holo-[acyl-carrier-protein] synthase activity"/>
    <property type="evidence" value="ECO:0007669"/>
    <property type="project" value="UniProtKB-UniRule"/>
</dbReference>
<dbReference type="Proteomes" id="UP000824101">
    <property type="component" value="Unassembled WGS sequence"/>
</dbReference>
<keyword evidence="5 8" id="KW-0460">Magnesium</keyword>
<keyword evidence="8" id="KW-0963">Cytoplasm</keyword>
<dbReference type="InterPro" id="IPR004568">
    <property type="entry name" value="Ppantetheine-prot_Trfase_dom"/>
</dbReference>
<evidence type="ECO:0000256" key="2">
    <source>
        <dbReference type="ARBA" id="ARBA00022679"/>
    </source>
</evidence>
<name>A0A9D2GJN8_9FIRM</name>
<evidence type="ECO:0000256" key="4">
    <source>
        <dbReference type="ARBA" id="ARBA00022832"/>
    </source>
</evidence>
<dbReference type="AlphaFoldDB" id="A0A9D2GJN8"/>
<evidence type="ECO:0000313" key="11">
    <source>
        <dbReference type="Proteomes" id="UP000824101"/>
    </source>
</evidence>
<reference evidence="10" key="2">
    <citation type="submission" date="2021-04" db="EMBL/GenBank/DDBJ databases">
        <authorList>
            <person name="Gilroy R."/>
        </authorList>
    </citation>
    <scope>NUCLEOTIDE SEQUENCE</scope>
    <source>
        <strain evidence="10">ChiBcec1-1093</strain>
    </source>
</reference>
<keyword evidence="6 8" id="KW-0443">Lipid metabolism</keyword>
<dbReference type="InterPro" id="IPR037143">
    <property type="entry name" value="4-PPantetheinyl_Trfase_dom_sf"/>
</dbReference>
<dbReference type="GO" id="GO:0005737">
    <property type="term" value="C:cytoplasm"/>
    <property type="evidence" value="ECO:0007669"/>
    <property type="project" value="UniProtKB-SubCell"/>
</dbReference>
<dbReference type="EMBL" id="DXBC01000191">
    <property type="protein sequence ID" value="HIZ80463.1"/>
    <property type="molecule type" value="Genomic_DNA"/>
</dbReference>
<evidence type="ECO:0000256" key="3">
    <source>
        <dbReference type="ARBA" id="ARBA00022723"/>
    </source>
</evidence>
<proteinExistence type="inferred from homology"/>
<dbReference type="InterPro" id="IPR002582">
    <property type="entry name" value="ACPS"/>
</dbReference>
<comment type="cofactor">
    <cofactor evidence="8">
        <name>Mg(2+)</name>
        <dbReference type="ChEBI" id="CHEBI:18420"/>
    </cofactor>
</comment>
<evidence type="ECO:0000256" key="8">
    <source>
        <dbReference type="HAMAP-Rule" id="MF_00101"/>
    </source>
</evidence>
<keyword evidence="2 8" id="KW-0808">Transferase</keyword>
<dbReference type="NCBIfam" id="TIGR00516">
    <property type="entry name" value="acpS"/>
    <property type="match status" value="1"/>
</dbReference>
<dbReference type="GO" id="GO:0000287">
    <property type="term" value="F:magnesium ion binding"/>
    <property type="evidence" value="ECO:0007669"/>
    <property type="project" value="UniProtKB-UniRule"/>
</dbReference>
<dbReference type="InterPro" id="IPR008278">
    <property type="entry name" value="4-PPantetheinyl_Trfase_dom"/>
</dbReference>
<evidence type="ECO:0000313" key="10">
    <source>
        <dbReference type="EMBL" id="HIZ80463.1"/>
    </source>
</evidence>
<accession>A0A9D2GJN8</accession>
<keyword evidence="7 8" id="KW-0275">Fatty acid biosynthesis</keyword>
<comment type="caution">
    <text evidence="10">The sequence shown here is derived from an EMBL/GenBank/DDBJ whole genome shotgun (WGS) entry which is preliminary data.</text>
</comment>
<reference evidence="10" key="1">
    <citation type="journal article" date="2021" name="PeerJ">
        <title>Extensive microbial diversity within the chicken gut microbiome revealed by metagenomics and culture.</title>
        <authorList>
            <person name="Gilroy R."/>
            <person name="Ravi A."/>
            <person name="Getino M."/>
            <person name="Pursley I."/>
            <person name="Horton D.L."/>
            <person name="Alikhan N.F."/>
            <person name="Baker D."/>
            <person name="Gharbi K."/>
            <person name="Hall N."/>
            <person name="Watson M."/>
            <person name="Adriaenssens E.M."/>
            <person name="Foster-Nyarko E."/>
            <person name="Jarju S."/>
            <person name="Secka A."/>
            <person name="Antonio M."/>
            <person name="Oren A."/>
            <person name="Chaudhuri R.R."/>
            <person name="La Ragione R."/>
            <person name="Hildebrand F."/>
            <person name="Pallen M.J."/>
        </authorList>
    </citation>
    <scope>NUCLEOTIDE SEQUENCE</scope>
    <source>
        <strain evidence="10">ChiBcec1-1093</strain>
    </source>
</reference>
<feature type="binding site" evidence="8">
    <location>
        <position position="52"/>
    </location>
    <ligand>
        <name>Mg(2+)</name>
        <dbReference type="ChEBI" id="CHEBI:18420"/>
    </ligand>
</feature>
<keyword evidence="1 8" id="KW-0444">Lipid biosynthesis</keyword>
<comment type="function">
    <text evidence="8">Transfers the 4'-phosphopantetheine moiety from coenzyme A to a Ser of acyl-carrier-protein.</text>
</comment>
<evidence type="ECO:0000256" key="5">
    <source>
        <dbReference type="ARBA" id="ARBA00022842"/>
    </source>
</evidence>
<comment type="similarity">
    <text evidence="8">Belongs to the P-Pant transferase superfamily. AcpS family.</text>
</comment>
<sequence>MIVGVGTDMVEIGRIEKACEKTSFLTRIYTEEECRQAGGNKTRLAGNFAVKEAVAKVFGTGFRSFWPSEIEVLRDGLGKPYVVLHGKAAEEAARRRIHRIHVSITNTAVYASAFAVGEGEEQ</sequence>
<gene>
    <name evidence="8 10" type="primary">acpS</name>
    <name evidence="10" type="ORF">IAA17_11825</name>
</gene>
<evidence type="ECO:0000256" key="6">
    <source>
        <dbReference type="ARBA" id="ARBA00023098"/>
    </source>
</evidence>